<feature type="transmembrane region" description="Helical" evidence="1">
    <location>
        <begin position="53"/>
        <end position="71"/>
    </location>
</feature>
<feature type="transmembrane region" description="Helical" evidence="1">
    <location>
        <begin position="105"/>
        <end position="129"/>
    </location>
</feature>
<name>A0AA39WM94_9PEZI</name>
<keyword evidence="1" id="KW-1133">Transmembrane helix</keyword>
<feature type="transmembrane region" description="Helical" evidence="1">
    <location>
        <begin position="83"/>
        <end position="99"/>
    </location>
</feature>
<protein>
    <submittedName>
        <fullName evidence="2">Uncharacterized protein</fullName>
    </submittedName>
</protein>
<keyword evidence="1" id="KW-0812">Transmembrane</keyword>
<accession>A0AA39WM94</accession>
<evidence type="ECO:0000313" key="2">
    <source>
        <dbReference type="EMBL" id="KAK0617956.1"/>
    </source>
</evidence>
<feature type="non-terminal residue" evidence="2">
    <location>
        <position position="146"/>
    </location>
</feature>
<reference evidence="2" key="1">
    <citation type="submission" date="2023-06" db="EMBL/GenBank/DDBJ databases">
        <title>Genome-scale phylogeny and comparative genomics of the fungal order Sordariales.</title>
        <authorList>
            <consortium name="Lawrence Berkeley National Laboratory"/>
            <person name="Hensen N."/>
            <person name="Bonometti L."/>
            <person name="Westerberg I."/>
            <person name="Brannstrom I.O."/>
            <person name="Guillou S."/>
            <person name="Cros-Aarteil S."/>
            <person name="Calhoun S."/>
            <person name="Haridas S."/>
            <person name="Kuo A."/>
            <person name="Mondo S."/>
            <person name="Pangilinan J."/>
            <person name="Riley R."/>
            <person name="LaButti K."/>
            <person name="Andreopoulos B."/>
            <person name="Lipzen A."/>
            <person name="Chen C."/>
            <person name="Yanf M."/>
            <person name="Daum C."/>
            <person name="Ng V."/>
            <person name="Clum A."/>
            <person name="Steindorff A."/>
            <person name="Ohm R."/>
            <person name="Martin F."/>
            <person name="Silar P."/>
            <person name="Natvig D."/>
            <person name="Lalanne C."/>
            <person name="Gautier V."/>
            <person name="Ament-velasquez S.L."/>
            <person name="Kruys A."/>
            <person name="Hutchinson M.I."/>
            <person name="Powell A.J."/>
            <person name="Barry K."/>
            <person name="Miller A.N."/>
            <person name="Grigoriev I.V."/>
            <person name="Debuchy R."/>
            <person name="Gladieux P."/>
            <person name="Thoren M.H."/>
            <person name="Johannesson H."/>
        </authorList>
    </citation>
    <scope>NUCLEOTIDE SEQUENCE</scope>
    <source>
        <strain evidence="2">SMH3391-2</strain>
    </source>
</reference>
<feature type="non-terminal residue" evidence="2">
    <location>
        <position position="1"/>
    </location>
</feature>
<proteinExistence type="predicted"/>
<sequence>EVFEIVLASICSIVTWHYTAQHESRSRYDASKSSEQRVIAEGKRDDVFLHPSAGLMLASCIIIGCCVSSFVHRRQDKDQLQPLVIFVLLASAVALGSASRESANMVLLGYIPPATCVAMVVSILAHSFYRRWRPSIGKGFEDEKGR</sequence>
<dbReference type="AlphaFoldDB" id="A0AA39WM94"/>
<evidence type="ECO:0000313" key="3">
    <source>
        <dbReference type="Proteomes" id="UP001174934"/>
    </source>
</evidence>
<keyword evidence="1" id="KW-0472">Membrane</keyword>
<organism evidence="2 3">
    <name type="scientific">Bombardia bombarda</name>
    <dbReference type="NCBI Taxonomy" id="252184"/>
    <lineage>
        <taxon>Eukaryota</taxon>
        <taxon>Fungi</taxon>
        <taxon>Dikarya</taxon>
        <taxon>Ascomycota</taxon>
        <taxon>Pezizomycotina</taxon>
        <taxon>Sordariomycetes</taxon>
        <taxon>Sordariomycetidae</taxon>
        <taxon>Sordariales</taxon>
        <taxon>Lasiosphaeriaceae</taxon>
        <taxon>Bombardia</taxon>
    </lineage>
</organism>
<dbReference type="EMBL" id="JAULSR010000005">
    <property type="protein sequence ID" value="KAK0617956.1"/>
    <property type="molecule type" value="Genomic_DNA"/>
</dbReference>
<gene>
    <name evidence="2" type="ORF">B0T17DRAFT_459099</name>
</gene>
<keyword evidence="3" id="KW-1185">Reference proteome</keyword>
<comment type="caution">
    <text evidence="2">The sequence shown here is derived from an EMBL/GenBank/DDBJ whole genome shotgun (WGS) entry which is preliminary data.</text>
</comment>
<dbReference type="Proteomes" id="UP001174934">
    <property type="component" value="Unassembled WGS sequence"/>
</dbReference>
<evidence type="ECO:0000256" key="1">
    <source>
        <dbReference type="SAM" id="Phobius"/>
    </source>
</evidence>